<proteinExistence type="predicted"/>
<protein>
    <submittedName>
        <fullName evidence="1">Uncharacterized protein</fullName>
    </submittedName>
</protein>
<name>A0ACB8VSL4_9TELE</name>
<keyword evidence="2" id="KW-1185">Reference proteome</keyword>
<comment type="caution">
    <text evidence="1">The sequence shown here is derived from an EMBL/GenBank/DDBJ whole genome shotgun (WGS) entry which is preliminary data.</text>
</comment>
<organism evidence="1 2">
    <name type="scientific">Scortum barcoo</name>
    <name type="common">barcoo grunter</name>
    <dbReference type="NCBI Taxonomy" id="214431"/>
    <lineage>
        <taxon>Eukaryota</taxon>
        <taxon>Metazoa</taxon>
        <taxon>Chordata</taxon>
        <taxon>Craniata</taxon>
        <taxon>Vertebrata</taxon>
        <taxon>Euteleostomi</taxon>
        <taxon>Actinopterygii</taxon>
        <taxon>Neopterygii</taxon>
        <taxon>Teleostei</taxon>
        <taxon>Neoteleostei</taxon>
        <taxon>Acanthomorphata</taxon>
        <taxon>Eupercaria</taxon>
        <taxon>Centrarchiformes</taxon>
        <taxon>Terapontoidei</taxon>
        <taxon>Terapontidae</taxon>
        <taxon>Scortum</taxon>
    </lineage>
</organism>
<dbReference type="EMBL" id="CM041548">
    <property type="protein sequence ID" value="KAI3358499.1"/>
    <property type="molecule type" value="Genomic_DNA"/>
</dbReference>
<evidence type="ECO:0000313" key="1">
    <source>
        <dbReference type="EMBL" id="KAI3358499.1"/>
    </source>
</evidence>
<evidence type="ECO:0000313" key="2">
    <source>
        <dbReference type="Proteomes" id="UP000831701"/>
    </source>
</evidence>
<dbReference type="Proteomes" id="UP000831701">
    <property type="component" value="Chromosome 18"/>
</dbReference>
<accession>A0ACB8VSL4</accession>
<sequence>MRCPDDGETRAEGDTIFVGGLCSKCAPVTLQRLCINSLCFPPSAPSPAISEVSPEFIHVPSLVHHGIEGKPLLLSVETHFPLDEVEIQGTWSHTRPSGSRATLVTFTKDSTITDMMYRNHLVFREPNVSLLIRKLNQDDEGDYQLSLNIEFHNKTGLVIKEERTVHVTVDVPVSTPVIEKSPSYAVVEDKANVTWTCSVERGTRVVFQWLRDNVVLGPSDRYHFSQDNSMLFISPVTKEDKGTYHCVASNPVSQGHHSRAVELTVYYGPYNLEVNSVQGLRTGEVFTINPGELVFFECQGRLQPTKQLRLDLKEPQRHPEAGRGPVYSGGGQLRNREGEAHPEGQLFLPPSSNYCLLFVHHRLYAAVLPQANLPPKKSAYEHLQQCWSNGKSCASTGHEDATEDFGIYEFVSIPGKMESAQSRDAQLWRPSRSDGGASLTTKHNYDFLGPEKPPGKHGRPQSCGEPEDPQQGYVANKKIPLHVENSIFCFELSKVFTSRTSFNSLSLGPILPLFQEELRELREQPIDPQAEQEIIESIEEVYFSNDSFDMVQHELEKLPPELNLQELEEYRDKLKRQQAAVSFQKGRRDLILEKQPSYVKELERVTALQTNLQLAAVICTNARRQLSVAKEGFTEASLGLLANQRRRHLLTGLLKSLRTIKTLQRTDVRLSEMLEEEDYPGAIQLCLECQKAASTFKHYSCISELNSKLQDTLEQIEEQLDVALSKTCKNFDVSHYTKVQLAYTLLGKTQTAMDQLHMHFTQAIHNTVFQVVLGYVELCAGNADTKFQKMQYKDLCTHITLDSYIPCLTDLCKALWEVMLSYHRTMQWHEEHDKQETTPTPDDAAAAESDELMVDRSYVKKKLEHGLTRIWQDVQLKVKAYILGTDMSNFKYDDFIVVLDVISRLMQVGEEFCGSKSEVLQESIKRQSVNYFKNYHRARLEELRMFLENETWELCPVKSNFNIAQLHEFKFMGQCRSPSVSPSRQAASSTSPAQEELSLFQQYLQEGNPFEMHAEHKEEETEDVLASNGYESDELEKSVYQDYDSDSDVPEELKQDYVDEQTGDAPLKSVSRETIRSKKKSDYNLNKTNAPILTNTTLNVIRLVGKYMQMMNILKPIAFDVIHCVSQLFDYYLYAVYTFFGRNDMPVPSPSLPTQGGREAGAARVVGPACLYESSGLGLISSRLRTTLNRIQESLIDMPRYFRVSSFLCLDCFVMPEQEAAGENAGVHGPAEDRKEKVPSPHLSQLVVLTNSGTLYGLAQRVVATESLVFLAEQFESLQSHLDTMMPAAKKPFLQQFYSQTVSTASELRKPIYWIVAAKAIDYEQMLLMMAGVKWDIREIMSQHNVYVDVLLKEFEQFNKRLGDVSRHVRIPLPVSNVLWEHCIRLANRTLVEGFQLHLEAEGVEASLIAFPLTLPEHDRLLCSGRVKSRSARLPLETRRNGSVSILRRRSNTQRRTLAGLTGKRDGERERKESYANVKKCSNEGRALMQLDFQQFLMKLEKLTDLRPIPDKEFVETYIKAYYLTENDMEQFIKNHREYSMKQLANLVNVCLGSHINKKARQKLLAAIDDIDRPKR</sequence>
<reference evidence="1" key="1">
    <citation type="submission" date="2022-04" db="EMBL/GenBank/DDBJ databases">
        <title>Jade perch genome.</title>
        <authorList>
            <person name="Chao B."/>
        </authorList>
    </citation>
    <scope>NUCLEOTIDE SEQUENCE</scope>
    <source>
        <strain evidence="1">CB-2022</strain>
    </source>
</reference>
<gene>
    <name evidence="1" type="ORF">L3Q82_014917</name>
</gene>